<accession>A0A395GMX0</accession>
<protein>
    <submittedName>
        <fullName evidence="1">Uncharacterized protein</fullName>
    </submittedName>
</protein>
<gene>
    <name evidence="1" type="ORF">BO80DRAFT_218900</name>
</gene>
<dbReference type="EMBL" id="KZ824471">
    <property type="protein sequence ID" value="RAK96724.1"/>
    <property type="molecule type" value="Genomic_DNA"/>
</dbReference>
<dbReference type="RefSeq" id="XP_025571052.1">
    <property type="nucleotide sequence ID" value="XM_025714375.1"/>
</dbReference>
<proteinExistence type="predicted"/>
<evidence type="ECO:0000313" key="2">
    <source>
        <dbReference type="Proteomes" id="UP000249402"/>
    </source>
</evidence>
<reference evidence="1 2" key="1">
    <citation type="submission" date="2018-02" db="EMBL/GenBank/DDBJ databases">
        <title>The genomes of Aspergillus section Nigri reveals drivers in fungal speciation.</title>
        <authorList>
            <consortium name="DOE Joint Genome Institute"/>
            <person name="Vesth T.C."/>
            <person name="Nybo J."/>
            <person name="Theobald S."/>
            <person name="Brandl J."/>
            <person name="Frisvad J.C."/>
            <person name="Nielsen K.F."/>
            <person name="Lyhne E.K."/>
            <person name="Kogle M.E."/>
            <person name="Kuo A."/>
            <person name="Riley R."/>
            <person name="Clum A."/>
            <person name="Nolan M."/>
            <person name="Lipzen A."/>
            <person name="Salamov A."/>
            <person name="Henrissat B."/>
            <person name="Wiebenga A."/>
            <person name="De vries R.P."/>
            <person name="Grigoriev I.V."/>
            <person name="Mortensen U.H."/>
            <person name="Andersen M.R."/>
            <person name="Baker S.E."/>
        </authorList>
    </citation>
    <scope>NUCLEOTIDE SEQUENCE [LARGE SCALE GENOMIC DNA]</scope>
    <source>
        <strain evidence="1 2">CBS 121593</strain>
    </source>
</reference>
<sequence length="119" mass="13581">MLCLLKGSRILTRLNPGVGAKAMLRKMIYSLLAWLPLEALVVKMRLTKNTDIDSILRTSKSFEVLEPHCTYSTHVSSNPAVLNGRPFVRHRLIGGEHRGSTSHRTRFDDYAWFGRNDRD</sequence>
<dbReference type="AlphaFoldDB" id="A0A395GMX0"/>
<evidence type="ECO:0000313" key="1">
    <source>
        <dbReference type="EMBL" id="RAK96724.1"/>
    </source>
</evidence>
<dbReference type="VEuPathDB" id="FungiDB:BO80DRAFT_218900"/>
<name>A0A395GMX0_9EURO</name>
<dbReference type="GeneID" id="37219240"/>
<dbReference type="Proteomes" id="UP000249402">
    <property type="component" value="Unassembled WGS sequence"/>
</dbReference>
<organism evidence="1 2">
    <name type="scientific">Aspergillus ibericus CBS 121593</name>
    <dbReference type="NCBI Taxonomy" id="1448316"/>
    <lineage>
        <taxon>Eukaryota</taxon>
        <taxon>Fungi</taxon>
        <taxon>Dikarya</taxon>
        <taxon>Ascomycota</taxon>
        <taxon>Pezizomycotina</taxon>
        <taxon>Eurotiomycetes</taxon>
        <taxon>Eurotiomycetidae</taxon>
        <taxon>Eurotiales</taxon>
        <taxon>Aspergillaceae</taxon>
        <taxon>Aspergillus</taxon>
        <taxon>Aspergillus subgen. Circumdati</taxon>
    </lineage>
</organism>
<keyword evidence="2" id="KW-1185">Reference proteome</keyword>